<feature type="signal peptide" evidence="1">
    <location>
        <begin position="1"/>
        <end position="23"/>
    </location>
</feature>
<keyword evidence="1" id="KW-0732">Signal</keyword>
<organism evidence="2 3">
    <name type="scientific">Cesiribacter andamanensis AMV16</name>
    <dbReference type="NCBI Taxonomy" id="1279009"/>
    <lineage>
        <taxon>Bacteria</taxon>
        <taxon>Pseudomonadati</taxon>
        <taxon>Bacteroidota</taxon>
        <taxon>Cytophagia</taxon>
        <taxon>Cytophagales</taxon>
        <taxon>Cesiribacteraceae</taxon>
        <taxon>Cesiribacter</taxon>
    </lineage>
</organism>
<evidence type="ECO:0000313" key="3">
    <source>
        <dbReference type="Proteomes" id="UP000011910"/>
    </source>
</evidence>
<proteinExistence type="predicted"/>
<name>M7N8K9_9BACT</name>
<sequence>MKKLSLFSLMLLALWSCGSGKNADAESYEAALADTKLAQPQISKEVIHDILQQIPSPLEISVLLKESGTRYNPAILNNPKAVSQYNTSYQKAVNLGVYGTDLGYTNIYEQNQDAIFYLNSIKQLADELSIGQFFDFGTIKRLATNSSNLDSLLYLTTKNFNNINGYLQDQNRANLSILILTGGWLEALHITAEVAKANPDNAVLIERIGEQKMILDNIMLLLSFYSESNPNMAHYMETFQPLANAYEKVQIIHTYAEPTFVEVNGMLVVKDNSTSEVKITAENLKEITETTQAIRTKIIN</sequence>
<evidence type="ECO:0000313" key="2">
    <source>
        <dbReference type="EMBL" id="EMR03602.1"/>
    </source>
</evidence>
<reference evidence="2 3" key="1">
    <citation type="journal article" date="2013" name="Genome Announc.">
        <title>Draft Genome Sequence of Cesiribacter andamanensis Strain AMV16T, Isolated from a Soil Sample from a Mud Volcano in the Andaman Islands, India.</title>
        <authorList>
            <person name="Shivaji S."/>
            <person name="Ara S."/>
            <person name="Begum Z."/>
            <person name="Srinivas T.N."/>
            <person name="Singh A."/>
            <person name="Kumar Pinnaka A."/>
        </authorList>
    </citation>
    <scope>NUCLEOTIDE SEQUENCE [LARGE SCALE GENOMIC DNA]</scope>
    <source>
        <strain evidence="2 3">AMV16</strain>
    </source>
</reference>
<dbReference type="EMBL" id="AODQ01000022">
    <property type="protein sequence ID" value="EMR03602.1"/>
    <property type="molecule type" value="Genomic_DNA"/>
</dbReference>
<dbReference type="AlphaFoldDB" id="M7N8K9"/>
<dbReference type="Proteomes" id="UP000011910">
    <property type="component" value="Unassembled WGS sequence"/>
</dbReference>
<gene>
    <name evidence="2" type="ORF">ADICEAN_01283</name>
</gene>
<accession>M7N8K9</accession>
<dbReference type="eggNOG" id="ENOG503091D">
    <property type="taxonomic scope" value="Bacteria"/>
</dbReference>
<dbReference type="RefSeq" id="WP_009194683.1">
    <property type="nucleotide sequence ID" value="NZ_AODQ01000022.1"/>
</dbReference>
<protein>
    <submittedName>
        <fullName evidence="2">Uncharacterized protein</fullName>
    </submittedName>
</protein>
<dbReference type="STRING" id="1279009.ADICEAN_01283"/>
<comment type="caution">
    <text evidence="2">The sequence shown here is derived from an EMBL/GenBank/DDBJ whole genome shotgun (WGS) entry which is preliminary data.</text>
</comment>
<feature type="chain" id="PRO_5004082152" evidence="1">
    <location>
        <begin position="24"/>
        <end position="300"/>
    </location>
</feature>
<evidence type="ECO:0000256" key="1">
    <source>
        <dbReference type="SAM" id="SignalP"/>
    </source>
</evidence>
<keyword evidence="3" id="KW-1185">Reference proteome</keyword>